<keyword evidence="3" id="KW-1185">Reference proteome</keyword>
<dbReference type="Proteomes" id="UP000887574">
    <property type="component" value="Unplaced"/>
</dbReference>
<organism evidence="3 4">
    <name type="scientific">Ditylenchus dipsaci</name>
    <dbReference type="NCBI Taxonomy" id="166011"/>
    <lineage>
        <taxon>Eukaryota</taxon>
        <taxon>Metazoa</taxon>
        <taxon>Ecdysozoa</taxon>
        <taxon>Nematoda</taxon>
        <taxon>Chromadorea</taxon>
        <taxon>Rhabditida</taxon>
        <taxon>Tylenchina</taxon>
        <taxon>Tylenchomorpha</taxon>
        <taxon>Sphaerularioidea</taxon>
        <taxon>Anguinidae</taxon>
        <taxon>Anguininae</taxon>
        <taxon>Ditylenchus</taxon>
    </lineage>
</organism>
<feature type="region of interest" description="Disordered" evidence="1">
    <location>
        <begin position="181"/>
        <end position="200"/>
    </location>
</feature>
<feature type="region of interest" description="Disordered" evidence="1">
    <location>
        <begin position="240"/>
        <end position="261"/>
    </location>
</feature>
<dbReference type="Pfam" id="PF25825">
    <property type="entry name" value="SAPC2_N"/>
    <property type="match status" value="1"/>
</dbReference>
<feature type="domain" description="Suppressor APC" evidence="2">
    <location>
        <begin position="19"/>
        <end position="63"/>
    </location>
</feature>
<proteinExistence type="predicted"/>
<sequence length="293" mass="32838">MRDLARGSGAEENGGWVIQLPEHFVDSLRVLFDILDTSRCGLVSFEQIAKKWGDFPSPTNHLPSISLNLSGESPQEIGEWQLFRKHIRKEVRLYIERQCLTTMGLNGYGRTNHLNGALSHRSQPAINGDYLHDNKNHSFESAKRAINENLSLNGRVSSRKAQAANYSIIMRPKKMKNVRAPLPPQHDSPRPEAAVVPLPNKSFRPLSTNSMGSVCSSGMTEVRWRNSRICNNSVNAQGLNNTENINNNSSPSPPSNSTVTSYAEELQPQVVGLMFLRIRRQNNKCEKRGTCLY</sequence>
<dbReference type="InterPro" id="IPR057953">
    <property type="entry name" value="SAPC2_N"/>
</dbReference>
<reference evidence="4" key="1">
    <citation type="submission" date="2022-11" db="UniProtKB">
        <authorList>
            <consortium name="WormBaseParasite"/>
        </authorList>
    </citation>
    <scope>IDENTIFICATION</scope>
</reference>
<name>A0A915DNG4_9BILA</name>
<protein>
    <submittedName>
        <fullName evidence="4">EF-hand domain-containing protein</fullName>
    </submittedName>
</protein>
<evidence type="ECO:0000313" key="4">
    <source>
        <dbReference type="WBParaSite" id="jg21443"/>
    </source>
</evidence>
<evidence type="ECO:0000259" key="2">
    <source>
        <dbReference type="Pfam" id="PF25825"/>
    </source>
</evidence>
<evidence type="ECO:0000256" key="1">
    <source>
        <dbReference type="SAM" id="MobiDB-lite"/>
    </source>
</evidence>
<dbReference type="AlphaFoldDB" id="A0A915DNG4"/>
<accession>A0A915DNG4</accession>
<dbReference type="WBParaSite" id="jg21443">
    <property type="protein sequence ID" value="jg21443"/>
    <property type="gene ID" value="jg21443"/>
</dbReference>
<evidence type="ECO:0000313" key="3">
    <source>
        <dbReference type="Proteomes" id="UP000887574"/>
    </source>
</evidence>